<accession>A0A1G9G256</accession>
<evidence type="ECO:0000259" key="5">
    <source>
        <dbReference type="Pfam" id="PF02563"/>
    </source>
</evidence>
<dbReference type="RefSeq" id="WP_090753983.1">
    <property type="nucleotide sequence ID" value="NZ_FNGE01000004.1"/>
</dbReference>
<organism evidence="6 7">
    <name type="scientific">Paracoccus chinensis</name>
    <dbReference type="NCBI Taxonomy" id="525640"/>
    <lineage>
        <taxon>Bacteria</taxon>
        <taxon>Pseudomonadati</taxon>
        <taxon>Pseudomonadota</taxon>
        <taxon>Alphaproteobacteria</taxon>
        <taxon>Rhodobacterales</taxon>
        <taxon>Paracoccaceae</taxon>
        <taxon>Paracoccus</taxon>
    </lineage>
</organism>
<evidence type="ECO:0000256" key="2">
    <source>
        <dbReference type="SAM" id="Coils"/>
    </source>
</evidence>
<dbReference type="PANTHER" id="PTHR33619:SF3">
    <property type="entry name" value="POLYSACCHARIDE EXPORT PROTEIN GFCE-RELATED"/>
    <property type="match status" value="1"/>
</dbReference>
<dbReference type="Pfam" id="PF02563">
    <property type="entry name" value="Poly_export"/>
    <property type="match status" value="1"/>
</dbReference>
<evidence type="ECO:0000313" key="6">
    <source>
        <dbReference type="EMBL" id="SDK94687.1"/>
    </source>
</evidence>
<feature type="compositionally biased region" description="Low complexity" evidence="3">
    <location>
        <begin position="411"/>
        <end position="425"/>
    </location>
</feature>
<protein>
    <submittedName>
        <fullName evidence="6">Exopolysaccharide production protein ExoF</fullName>
    </submittedName>
</protein>
<dbReference type="OrthoDB" id="197007at2"/>
<gene>
    <name evidence="6" type="ORF">SAMN04487971_104186</name>
</gene>
<evidence type="ECO:0000256" key="1">
    <source>
        <dbReference type="ARBA" id="ARBA00022729"/>
    </source>
</evidence>
<keyword evidence="7" id="KW-1185">Reference proteome</keyword>
<name>A0A1G9G256_9RHOB</name>
<keyword evidence="2" id="KW-0175">Coiled coil</keyword>
<dbReference type="STRING" id="525640.SAMN04487971_104186"/>
<feature type="coiled-coil region" evidence="2">
    <location>
        <begin position="276"/>
        <end position="317"/>
    </location>
</feature>
<evidence type="ECO:0000256" key="3">
    <source>
        <dbReference type="SAM" id="MobiDB-lite"/>
    </source>
</evidence>
<feature type="region of interest" description="Disordered" evidence="3">
    <location>
        <begin position="402"/>
        <end position="425"/>
    </location>
</feature>
<dbReference type="InterPro" id="IPR049712">
    <property type="entry name" value="Poly_export"/>
</dbReference>
<proteinExistence type="predicted"/>
<feature type="signal peptide" evidence="4">
    <location>
        <begin position="1"/>
        <end position="20"/>
    </location>
</feature>
<keyword evidence="1 4" id="KW-0732">Signal</keyword>
<dbReference type="PANTHER" id="PTHR33619">
    <property type="entry name" value="POLYSACCHARIDE EXPORT PROTEIN GFCE-RELATED"/>
    <property type="match status" value="1"/>
</dbReference>
<feature type="domain" description="Polysaccharide export protein N-terminal" evidence="5">
    <location>
        <begin position="21"/>
        <end position="105"/>
    </location>
</feature>
<dbReference type="Gene3D" id="3.10.560.10">
    <property type="entry name" value="Outer membrane lipoprotein wza domain like"/>
    <property type="match status" value="1"/>
</dbReference>
<evidence type="ECO:0000256" key="4">
    <source>
        <dbReference type="SAM" id="SignalP"/>
    </source>
</evidence>
<dbReference type="GO" id="GO:0015159">
    <property type="term" value="F:polysaccharide transmembrane transporter activity"/>
    <property type="evidence" value="ECO:0007669"/>
    <property type="project" value="InterPro"/>
</dbReference>
<dbReference type="AlphaFoldDB" id="A0A1G9G256"/>
<sequence>MRDLVLSALLLALGAAPAFAEPYRLHAQDRLLVRVVAWDPDTNGLAEWAGVSGEYLLASDGTLQFPLAGVLPAEGQTMTGLQEQLAMALGRNAGLDRPPHVTVELVESLPVYVLGAAQSQGAVAFRPGLTARQALALAGGVYRNLSSADPMLMARIAGDARLAAEELRQHGAERAAIEAELAELESPEPQQDTELPADADLRSRLQAADRVARNAQAASLDSLQQLLRDKADKLRQQIVLRDQQLADNRRDLEGIAELKEKGLAVNARVTALTTAINDMEAKRLDLEATLLMAEQQLNEAERDRAAIIDDARSANLQKLAELEDEMAATAIRLGTADRLLTQAMLAGELAPEPGAAEQPVFVVTRITDGTPERIEATPDMALEPGDVLEIALPGAVDASARPVAAAPPPAAVGQVAAASPALAAR</sequence>
<reference evidence="7" key="1">
    <citation type="submission" date="2016-10" db="EMBL/GenBank/DDBJ databases">
        <authorList>
            <person name="Varghese N."/>
            <person name="Submissions S."/>
        </authorList>
    </citation>
    <scope>NUCLEOTIDE SEQUENCE [LARGE SCALE GENOMIC DNA]</scope>
    <source>
        <strain evidence="7">CGMCC 1.7655</strain>
    </source>
</reference>
<dbReference type="InterPro" id="IPR003715">
    <property type="entry name" value="Poly_export_N"/>
</dbReference>
<dbReference type="Proteomes" id="UP000199555">
    <property type="component" value="Unassembled WGS sequence"/>
</dbReference>
<dbReference type="EMBL" id="FNGE01000004">
    <property type="protein sequence ID" value="SDK94687.1"/>
    <property type="molecule type" value="Genomic_DNA"/>
</dbReference>
<feature type="chain" id="PRO_5011690071" evidence="4">
    <location>
        <begin position="21"/>
        <end position="425"/>
    </location>
</feature>
<evidence type="ECO:0000313" key="7">
    <source>
        <dbReference type="Proteomes" id="UP000199555"/>
    </source>
</evidence>